<dbReference type="EC" id="3.5.1.2" evidence="12"/>
<protein>
    <recommendedName>
        <fullName evidence="12">Imidazole glycerol phosphate synthase subunit HisH</fullName>
        <ecNumber evidence="12">4.3.2.10</ecNumber>
    </recommendedName>
    <alternativeName>
        <fullName evidence="12">IGP synthase glutaminase subunit</fullName>
        <ecNumber evidence="12">3.5.1.2</ecNumber>
    </alternativeName>
    <alternativeName>
        <fullName evidence="12">IGP synthase subunit HisH</fullName>
    </alternativeName>
    <alternativeName>
        <fullName evidence="12">ImGP synthase subunit HisH</fullName>
        <shortName evidence="12">IGPS subunit HisH</shortName>
    </alternativeName>
</protein>
<gene>
    <name evidence="12" type="primary">hisH</name>
    <name evidence="15" type="ordered locus">P9303_01071</name>
</gene>
<dbReference type="InterPro" id="IPR013785">
    <property type="entry name" value="Aldolase_TIM"/>
</dbReference>
<keyword evidence="12" id="KW-0963">Cytoplasm</keyword>
<keyword evidence="7 12" id="KW-0368">Histidine biosynthesis</keyword>
<dbReference type="RefSeq" id="WP_011824793.1">
    <property type="nucleotide sequence ID" value="NC_008820.1"/>
</dbReference>
<comment type="function">
    <text evidence="12">IGPS catalyzes the conversion of PRFAR and glutamine to IGP, AICAR and glutamate. The HisH subunit catalyzes the hydrolysis of glutamine to glutamate and ammonia as part of the synthesis of IGP and AICAR. The resulting ammonia molecule is channeled to the active site of HisF.</text>
</comment>
<dbReference type="InterPro" id="IPR010139">
    <property type="entry name" value="Imidazole-glycPsynth_HisH"/>
</dbReference>
<sequence>MGRQSSKNTVKYMALSKRIIARLDVKGNKIIKGVRFEGLRVIGDPLDMARKYAKAGIDELLYIDAVASLYGRNSLIEVLKSTSSEVFIPITAGGGIRNLEDAKLLLSNGADKIAINTAALECPQLISELSNTLGSQCVVVSIQARASSSSSWDAMKESGREKSGIDVIKWIENVQLLGAGEILLTSVDQDGTCIKPDEILIQKVLPILKLPLIVSGGFSDPNQVYQALTNSRISAVAIGAALHYQKTNVSDIKSMLSFNNIAIRKTKEPAIENNHYLNKNNKIVGIIDYGMGNHQSLINALHELGYSSIVSHVAEELNNCELIALPGVGAFAKGMDNLRRMGLDQYLINACNEGRPLIGICLGMQLLFESSEEYGINKGLGLLNGCVSKMQEHFSSKAFYPLPHMGWNLIESTKLAKDSGLSENSFYQYFVHSYSVKPKSDEIILHTCEYAENSIVASVLYENICGLQFHPERSGEVGINLLDKILEKLTSGKDDQTQSL</sequence>
<accession>A2C5V2</accession>
<comment type="pathway">
    <text evidence="1 12">Amino-acid biosynthesis; L-histidine biosynthesis; L-histidine from 5-phospho-alpha-D-ribose 1-diphosphate: step 5/9.</text>
</comment>
<dbReference type="KEGG" id="pmf:P9303_01071"/>
<proteinExistence type="inferred from homology"/>
<comment type="subcellular location">
    <subcellularLocation>
        <location evidence="12">Cytoplasm</location>
    </subcellularLocation>
</comment>
<dbReference type="Gene3D" id="3.20.20.70">
    <property type="entry name" value="Aldolase class I"/>
    <property type="match status" value="1"/>
</dbReference>
<dbReference type="UniPathway" id="UPA00031">
    <property type="reaction ID" value="UER00010"/>
</dbReference>
<dbReference type="PROSITE" id="PS51273">
    <property type="entry name" value="GATASE_TYPE_1"/>
    <property type="match status" value="1"/>
</dbReference>
<dbReference type="CDD" id="cd04731">
    <property type="entry name" value="HisF"/>
    <property type="match status" value="1"/>
</dbReference>
<feature type="active site" evidence="12">
    <location>
        <position position="472"/>
    </location>
</feature>
<comment type="catalytic activity">
    <reaction evidence="11 12">
        <text>L-glutamine + H2O = L-glutamate + NH4(+)</text>
        <dbReference type="Rhea" id="RHEA:15889"/>
        <dbReference type="ChEBI" id="CHEBI:15377"/>
        <dbReference type="ChEBI" id="CHEBI:28938"/>
        <dbReference type="ChEBI" id="CHEBI:29985"/>
        <dbReference type="ChEBI" id="CHEBI:58359"/>
        <dbReference type="EC" id="3.5.1.2"/>
    </reaction>
</comment>
<evidence type="ECO:0000256" key="10">
    <source>
        <dbReference type="ARBA" id="ARBA00047838"/>
    </source>
</evidence>
<dbReference type="Gene3D" id="3.40.50.880">
    <property type="match status" value="1"/>
</dbReference>
<evidence type="ECO:0000256" key="1">
    <source>
        <dbReference type="ARBA" id="ARBA00005091"/>
    </source>
</evidence>
<evidence type="ECO:0000313" key="16">
    <source>
        <dbReference type="Proteomes" id="UP000002274"/>
    </source>
</evidence>
<dbReference type="SUPFAM" id="SSF52317">
    <property type="entry name" value="Class I glutamine amidotransferase-like"/>
    <property type="match status" value="1"/>
</dbReference>
<dbReference type="InterPro" id="IPR017926">
    <property type="entry name" value="GATASE"/>
</dbReference>
<feature type="active site" description="Nucleophile" evidence="12">
    <location>
        <position position="361"/>
    </location>
</feature>
<comment type="subunit">
    <text evidence="3 12">Heterodimer of HisH and HisF.</text>
</comment>
<evidence type="ECO:0000256" key="4">
    <source>
        <dbReference type="ARBA" id="ARBA00022605"/>
    </source>
</evidence>
<keyword evidence="6 12" id="KW-0315">Glutamine amidotransferase</keyword>
<comment type="catalytic activity">
    <reaction evidence="10 12">
        <text>5-[(5-phospho-1-deoxy-D-ribulos-1-ylimino)methylamino]-1-(5-phospho-beta-D-ribosyl)imidazole-4-carboxamide + L-glutamine = D-erythro-1-(imidazol-4-yl)glycerol 3-phosphate + 5-amino-1-(5-phospho-beta-D-ribosyl)imidazole-4-carboxamide + L-glutamate + H(+)</text>
        <dbReference type="Rhea" id="RHEA:24793"/>
        <dbReference type="ChEBI" id="CHEBI:15378"/>
        <dbReference type="ChEBI" id="CHEBI:29985"/>
        <dbReference type="ChEBI" id="CHEBI:58278"/>
        <dbReference type="ChEBI" id="CHEBI:58359"/>
        <dbReference type="ChEBI" id="CHEBI:58475"/>
        <dbReference type="ChEBI" id="CHEBI:58525"/>
        <dbReference type="EC" id="4.3.2.10"/>
    </reaction>
</comment>
<evidence type="ECO:0000256" key="13">
    <source>
        <dbReference type="RuleBase" id="RU003657"/>
    </source>
</evidence>
<keyword evidence="8 12" id="KW-0456">Lyase</keyword>
<organism evidence="15 16">
    <name type="scientific">Prochlorococcus marinus (strain MIT 9303)</name>
    <dbReference type="NCBI Taxonomy" id="59922"/>
    <lineage>
        <taxon>Bacteria</taxon>
        <taxon>Bacillati</taxon>
        <taxon>Cyanobacteriota</taxon>
        <taxon>Cyanophyceae</taxon>
        <taxon>Synechococcales</taxon>
        <taxon>Prochlorococcaceae</taxon>
        <taxon>Prochlorococcus</taxon>
    </lineage>
</organism>
<dbReference type="NCBIfam" id="TIGR01855">
    <property type="entry name" value="IMP_synth_hisH"/>
    <property type="match status" value="1"/>
</dbReference>
<comment type="similarity">
    <text evidence="2 13">Belongs to the HisA/HisF family.</text>
</comment>
<evidence type="ECO:0000256" key="9">
    <source>
        <dbReference type="ARBA" id="ARBA00025475"/>
    </source>
</evidence>
<dbReference type="InterPro" id="IPR050064">
    <property type="entry name" value="IGPS_HisA/HisF"/>
</dbReference>
<dbReference type="Pfam" id="PF00117">
    <property type="entry name" value="GATase"/>
    <property type="match status" value="1"/>
</dbReference>
<dbReference type="PANTHER" id="PTHR21235:SF2">
    <property type="entry name" value="IMIDAZOLE GLYCEROL PHOSPHATE SYNTHASE HISHF"/>
    <property type="match status" value="1"/>
</dbReference>
<feature type="domain" description="Glutamine amidotransferase" evidence="14">
    <location>
        <begin position="286"/>
        <end position="476"/>
    </location>
</feature>
<dbReference type="GO" id="GO:0004359">
    <property type="term" value="F:glutaminase activity"/>
    <property type="evidence" value="ECO:0007669"/>
    <property type="project" value="UniProtKB-EC"/>
</dbReference>
<evidence type="ECO:0000256" key="3">
    <source>
        <dbReference type="ARBA" id="ARBA00011152"/>
    </source>
</evidence>
<dbReference type="HOGENOM" id="CLU_042271_0_0_3"/>
<evidence type="ECO:0000313" key="15">
    <source>
        <dbReference type="EMBL" id="ABM76862.1"/>
    </source>
</evidence>
<comment type="function">
    <text evidence="9">IGPS catalyzes the conversion of PRFAR and glutamine to IGP, AICAR and glutamate. The HisF subunit catalyzes the cyclization activity that produces IGP and AICAR from PRFAR using the ammonia provided by the HisH subunit.</text>
</comment>
<evidence type="ECO:0000259" key="14">
    <source>
        <dbReference type="Pfam" id="PF00117"/>
    </source>
</evidence>
<dbReference type="AlphaFoldDB" id="A2C5V2"/>
<evidence type="ECO:0000256" key="2">
    <source>
        <dbReference type="ARBA" id="ARBA00009667"/>
    </source>
</evidence>
<evidence type="ECO:0000256" key="8">
    <source>
        <dbReference type="ARBA" id="ARBA00023239"/>
    </source>
</evidence>
<dbReference type="HAMAP" id="MF_00278">
    <property type="entry name" value="HisH"/>
    <property type="match status" value="1"/>
</dbReference>
<dbReference type="InterPro" id="IPR029062">
    <property type="entry name" value="Class_I_gatase-like"/>
</dbReference>
<evidence type="ECO:0000256" key="12">
    <source>
        <dbReference type="HAMAP-Rule" id="MF_00278"/>
    </source>
</evidence>
<feature type="active site" evidence="12">
    <location>
        <position position="470"/>
    </location>
</feature>
<dbReference type="InterPro" id="IPR006062">
    <property type="entry name" value="His_biosynth"/>
</dbReference>
<dbReference type="GO" id="GO:0005737">
    <property type="term" value="C:cytoplasm"/>
    <property type="evidence" value="ECO:0007669"/>
    <property type="project" value="UniProtKB-SubCell"/>
</dbReference>
<dbReference type="InterPro" id="IPR011060">
    <property type="entry name" value="RibuloseP-bd_barrel"/>
</dbReference>
<dbReference type="STRING" id="59922.P9303_01071"/>
<dbReference type="InterPro" id="IPR004651">
    <property type="entry name" value="HisF"/>
</dbReference>
<name>A2C5V2_PROM3</name>
<keyword evidence="5 12" id="KW-0378">Hydrolase</keyword>
<dbReference type="Pfam" id="PF00977">
    <property type="entry name" value="His_biosynth"/>
    <property type="match status" value="1"/>
</dbReference>
<dbReference type="GO" id="GO:0000107">
    <property type="term" value="F:imidazoleglycerol-phosphate synthase activity"/>
    <property type="evidence" value="ECO:0007669"/>
    <property type="project" value="UniProtKB-UniRule"/>
</dbReference>
<evidence type="ECO:0000256" key="7">
    <source>
        <dbReference type="ARBA" id="ARBA00023102"/>
    </source>
</evidence>
<evidence type="ECO:0000256" key="5">
    <source>
        <dbReference type="ARBA" id="ARBA00022801"/>
    </source>
</evidence>
<reference evidence="15 16" key="1">
    <citation type="journal article" date="2007" name="PLoS Genet.">
        <title>Patterns and implications of gene gain and loss in the evolution of Prochlorococcus.</title>
        <authorList>
            <person name="Kettler G.C."/>
            <person name="Martiny A.C."/>
            <person name="Huang K."/>
            <person name="Zucker J."/>
            <person name="Coleman M.L."/>
            <person name="Rodrigue S."/>
            <person name="Chen F."/>
            <person name="Lapidus A."/>
            <person name="Ferriera S."/>
            <person name="Johnson J."/>
            <person name="Steglich C."/>
            <person name="Church G.M."/>
            <person name="Richardson P."/>
            <person name="Chisholm S.W."/>
        </authorList>
    </citation>
    <scope>NUCLEOTIDE SEQUENCE [LARGE SCALE GENOMIC DNA]</scope>
    <source>
        <strain evidence="15 16">MIT 9303</strain>
    </source>
</reference>
<dbReference type="EC" id="4.3.2.10" evidence="12"/>
<dbReference type="MEROPS" id="C26.965"/>
<dbReference type="BioCyc" id="PMAR59922:G1G80-103-MONOMER"/>
<dbReference type="GO" id="GO:0000105">
    <property type="term" value="P:L-histidine biosynthetic process"/>
    <property type="evidence" value="ECO:0007669"/>
    <property type="project" value="UniProtKB-UniRule"/>
</dbReference>
<evidence type="ECO:0000256" key="6">
    <source>
        <dbReference type="ARBA" id="ARBA00022962"/>
    </source>
</evidence>
<dbReference type="GO" id="GO:0016829">
    <property type="term" value="F:lyase activity"/>
    <property type="evidence" value="ECO:0007669"/>
    <property type="project" value="UniProtKB-KW"/>
</dbReference>
<dbReference type="PANTHER" id="PTHR21235">
    <property type="entry name" value="IMIDAZOLE GLYCEROL PHOSPHATE SYNTHASE SUBUNIT HISF/H IGP SYNTHASE SUBUNIT HISF/H"/>
    <property type="match status" value="1"/>
</dbReference>
<keyword evidence="4 12" id="KW-0028">Amino-acid biosynthesis</keyword>
<evidence type="ECO:0000256" key="11">
    <source>
        <dbReference type="ARBA" id="ARBA00049534"/>
    </source>
</evidence>
<dbReference type="CDD" id="cd01748">
    <property type="entry name" value="GATase1_IGP_Synthase"/>
    <property type="match status" value="1"/>
</dbReference>
<dbReference type="SUPFAM" id="SSF51366">
    <property type="entry name" value="Ribulose-phoshate binding barrel"/>
    <property type="match status" value="1"/>
</dbReference>
<dbReference type="Proteomes" id="UP000002274">
    <property type="component" value="Chromosome"/>
</dbReference>
<dbReference type="EMBL" id="CP000554">
    <property type="protein sequence ID" value="ABM76862.1"/>
    <property type="molecule type" value="Genomic_DNA"/>
</dbReference>